<sequence length="338" mass="39502">MNNNDEVVLEPELLSLVLSRMLNKTIVRADSQLKKLQGGTLGNVQLVTGRAETSEGENLPYKIVWKTQKKFERYGDPGSWRREYDLHTSNFSKIFSESLRLPECYHAEINDDEIQLWLEYIDGVSGVDLTLEMYKRVSEGLGRFQGKLYAEQPDTLRNLTNLSEVDFVRKNYQRYRSWDVLFDYIRSEDCDISAHLCNMLIDFDNNADEIFSKIEQLPVVFCHRDFWIENILYTGNAFVLIDWDTTGWGYLGEDLASLIADEMDLSHMIEAYQKCVPLYYKGLSEYVDLSHINDRFMFEIIVAMFGYRLLESYKFANSPEDKSLYLNTLQKIYELGEL</sequence>
<reference evidence="2 3" key="1">
    <citation type="submission" date="2019-07" db="EMBL/GenBank/DDBJ databases">
        <authorList>
            <person name="Park Y.J."/>
            <person name="Jeong S.E."/>
            <person name="Jung H.S."/>
        </authorList>
    </citation>
    <scope>NUCLEOTIDE SEQUENCE [LARGE SCALE GENOMIC DNA]</scope>
    <source>
        <strain evidence="3">P16(2019)</strain>
    </source>
</reference>
<dbReference type="GO" id="GO:0016740">
    <property type="term" value="F:transferase activity"/>
    <property type="evidence" value="ECO:0007669"/>
    <property type="project" value="UniProtKB-KW"/>
</dbReference>
<gene>
    <name evidence="2" type="ORF">FN960_13410</name>
</gene>
<protein>
    <submittedName>
        <fullName evidence="2">Aminoglycoside phosphotransferase family protein</fullName>
    </submittedName>
</protein>
<accession>A0A553ZWR8</accession>
<keyword evidence="3" id="KW-1185">Reference proteome</keyword>
<dbReference type="InterPro" id="IPR011009">
    <property type="entry name" value="Kinase-like_dom_sf"/>
</dbReference>
<dbReference type="Gene3D" id="3.90.1200.10">
    <property type="match status" value="1"/>
</dbReference>
<dbReference type="EMBL" id="VLXZ01000008">
    <property type="protein sequence ID" value="TSB45908.1"/>
    <property type="molecule type" value="Genomic_DNA"/>
</dbReference>
<evidence type="ECO:0000313" key="2">
    <source>
        <dbReference type="EMBL" id="TSB45908.1"/>
    </source>
</evidence>
<organism evidence="2 3">
    <name type="scientific">Alkalicoccobacillus porphyridii</name>
    <dbReference type="NCBI Taxonomy" id="2597270"/>
    <lineage>
        <taxon>Bacteria</taxon>
        <taxon>Bacillati</taxon>
        <taxon>Bacillota</taxon>
        <taxon>Bacilli</taxon>
        <taxon>Bacillales</taxon>
        <taxon>Bacillaceae</taxon>
        <taxon>Alkalicoccobacillus</taxon>
    </lineage>
</organism>
<evidence type="ECO:0000313" key="3">
    <source>
        <dbReference type="Proteomes" id="UP000318521"/>
    </source>
</evidence>
<dbReference type="Pfam" id="PF01636">
    <property type="entry name" value="APH"/>
    <property type="match status" value="1"/>
</dbReference>
<dbReference type="SUPFAM" id="SSF56112">
    <property type="entry name" value="Protein kinase-like (PK-like)"/>
    <property type="match status" value="1"/>
</dbReference>
<dbReference type="Proteomes" id="UP000318521">
    <property type="component" value="Unassembled WGS sequence"/>
</dbReference>
<feature type="domain" description="Aminoglycoside phosphotransferase" evidence="1">
    <location>
        <begin position="100"/>
        <end position="261"/>
    </location>
</feature>
<evidence type="ECO:0000259" key="1">
    <source>
        <dbReference type="Pfam" id="PF01636"/>
    </source>
</evidence>
<name>A0A553ZWR8_9BACI</name>
<dbReference type="OrthoDB" id="1645186at2"/>
<keyword evidence="2" id="KW-0808">Transferase</keyword>
<dbReference type="RefSeq" id="WP_143849248.1">
    <property type="nucleotide sequence ID" value="NZ_VLXZ01000008.1"/>
</dbReference>
<dbReference type="InterPro" id="IPR002575">
    <property type="entry name" value="Aminoglycoside_PTrfase"/>
</dbReference>
<dbReference type="AlphaFoldDB" id="A0A553ZWR8"/>
<proteinExistence type="predicted"/>
<comment type="caution">
    <text evidence="2">The sequence shown here is derived from an EMBL/GenBank/DDBJ whole genome shotgun (WGS) entry which is preliminary data.</text>
</comment>